<name>A0A163HMT7_9BACL</name>
<reference evidence="1" key="1">
    <citation type="journal article" date="2016" name="Genome Announc.">
        <title>Draft genomes of two strains of Paenibacillus glucanolyticus with capability to degrade lignocellulose.</title>
        <authorList>
            <person name="Mathews S.L."/>
            <person name="Pawlak J."/>
            <person name="Grunden A.M."/>
        </authorList>
    </citation>
    <scope>NUCLEOTIDE SEQUENCE [LARGE SCALE GENOMIC DNA]</scope>
    <source>
        <strain evidence="1">SLM1</strain>
    </source>
</reference>
<keyword evidence="2" id="KW-1185">Reference proteome</keyword>
<dbReference type="EMBL" id="LWMH01000001">
    <property type="protein sequence ID" value="KZS45560.1"/>
    <property type="molecule type" value="Genomic_DNA"/>
</dbReference>
<evidence type="ECO:0000313" key="1">
    <source>
        <dbReference type="EMBL" id="KZS45560.1"/>
    </source>
</evidence>
<organism evidence="1 2">
    <name type="scientific">Paenibacillus glucanolyticus</name>
    <dbReference type="NCBI Taxonomy" id="59843"/>
    <lineage>
        <taxon>Bacteria</taxon>
        <taxon>Bacillati</taxon>
        <taxon>Bacillota</taxon>
        <taxon>Bacilli</taxon>
        <taxon>Bacillales</taxon>
        <taxon>Paenibacillaceae</taxon>
        <taxon>Paenibacillus</taxon>
    </lineage>
</organism>
<protein>
    <recommendedName>
        <fullName evidence="3">CD-NTase associated protein 4-like DNA endonuclease domain-containing protein</fullName>
    </recommendedName>
</protein>
<dbReference type="RefSeq" id="WP_063477840.1">
    <property type="nucleotide sequence ID" value="NZ_CP147845.1"/>
</dbReference>
<dbReference type="Proteomes" id="UP000076796">
    <property type="component" value="Unassembled WGS sequence"/>
</dbReference>
<gene>
    <name evidence="1" type="ORF">AWU65_06295</name>
</gene>
<comment type="caution">
    <text evidence="1">The sequence shown here is derived from an EMBL/GenBank/DDBJ whole genome shotgun (WGS) entry which is preliminary data.</text>
</comment>
<evidence type="ECO:0000313" key="2">
    <source>
        <dbReference type="Proteomes" id="UP000076796"/>
    </source>
</evidence>
<sequence>MDYYYEPKLTGGALNSAGLNYQDASALFLFFKYISSPKLNVRNMGLEMINDFSLVGENKVISAQVKKQDLTLTNVVEILKTQDYSSHLPMIVSCNLDKSIVSHIRDRDALNHILSSDFPDNIKNSVSRDFFNKISNNKKLDSVKDQFMKCEFIQIPEHGSVLLLRAQIIEWVFKQKYSLSLPTAFSYICATAGLARLLGII</sequence>
<dbReference type="GeneID" id="97553151"/>
<dbReference type="AlphaFoldDB" id="A0A163HMT7"/>
<evidence type="ECO:0008006" key="3">
    <source>
        <dbReference type="Google" id="ProtNLM"/>
    </source>
</evidence>
<dbReference type="OrthoDB" id="306502at2"/>
<proteinExistence type="predicted"/>
<accession>A0A163HMT7</accession>